<comment type="caution">
    <text evidence="2">The sequence shown here is derived from an EMBL/GenBank/DDBJ whole genome shotgun (WGS) entry which is preliminary data.</text>
</comment>
<evidence type="ECO:0000313" key="2">
    <source>
        <dbReference type="EMBL" id="HGW92360.1"/>
    </source>
</evidence>
<reference evidence="2" key="1">
    <citation type="journal article" date="2020" name="mSystems">
        <title>Genome- and Community-Level Interaction Insights into Carbon Utilization and Element Cycling Functions of Hydrothermarchaeota in Hydrothermal Sediment.</title>
        <authorList>
            <person name="Zhou Z."/>
            <person name="Liu Y."/>
            <person name="Xu W."/>
            <person name="Pan J."/>
            <person name="Luo Z.H."/>
            <person name="Li M."/>
        </authorList>
    </citation>
    <scope>NUCLEOTIDE SEQUENCE [LARGE SCALE GENOMIC DNA]</scope>
    <source>
        <strain evidence="2">SpSt-780</strain>
    </source>
</reference>
<feature type="coiled-coil region" evidence="1">
    <location>
        <begin position="2"/>
        <end position="57"/>
    </location>
</feature>
<dbReference type="EMBL" id="DTHG01000092">
    <property type="protein sequence ID" value="HGW92360.1"/>
    <property type="molecule type" value="Genomic_DNA"/>
</dbReference>
<accession>A0A7C4YDJ2</accession>
<keyword evidence="1" id="KW-0175">Coiled coil</keyword>
<gene>
    <name evidence="2" type="ORF">ENV67_07475</name>
</gene>
<evidence type="ECO:0008006" key="3">
    <source>
        <dbReference type="Google" id="ProtNLM"/>
    </source>
</evidence>
<name>A0A7C4YDJ2_UNCW3</name>
<sequence>MKENLFEVIERVKKRIKDIKEENVRLKEELKKEREAKEEALKKIDELINKLKNEGVEWER</sequence>
<organism evidence="2">
    <name type="scientific">candidate division WOR-3 bacterium</name>
    <dbReference type="NCBI Taxonomy" id="2052148"/>
    <lineage>
        <taxon>Bacteria</taxon>
        <taxon>Bacteria division WOR-3</taxon>
    </lineage>
</organism>
<proteinExistence type="predicted"/>
<protein>
    <recommendedName>
        <fullName evidence="3">Cell division protein ZapB</fullName>
    </recommendedName>
</protein>
<evidence type="ECO:0000256" key="1">
    <source>
        <dbReference type="SAM" id="Coils"/>
    </source>
</evidence>
<dbReference type="AlphaFoldDB" id="A0A7C4YDJ2"/>